<keyword evidence="4" id="KW-1185">Reference proteome</keyword>
<dbReference type="PATRIC" id="fig|54915.3.peg.1023"/>
<reference evidence="3" key="1">
    <citation type="submission" date="2015-07" db="EMBL/GenBank/DDBJ databases">
        <title>Genome sequencing project for genomic taxonomy and phylogenomics of Bacillus-like bacteria.</title>
        <authorList>
            <person name="Liu B."/>
            <person name="Wang J."/>
            <person name="Zhu Y."/>
            <person name="Liu G."/>
            <person name="Chen Q."/>
            <person name="Chen Z."/>
            <person name="Lan J."/>
            <person name="Che J."/>
            <person name="Ge C."/>
            <person name="Shi H."/>
            <person name="Pan Z."/>
            <person name="Liu X."/>
        </authorList>
    </citation>
    <scope>NUCLEOTIDE SEQUENCE [LARGE SCALE GENOMIC DNA]</scope>
    <source>
        <strain evidence="3">DSM 9887</strain>
    </source>
</reference>
<evidence type="ECO:0000313" key="4">
    <source>
        <dbReference type="Proteomes" id="UP000319578"/>
    </source>
</evidence>
<dbReference type="Gene3D" id="1.10.3210.10">
    <property type="entry name" value="Hypothetical protein af1432"/>
    <property type="match status" value="1"/>
</dbReference>
<reference evidence="1 4" key="3">
    <citation type="submission" date="2019-06" db="EMBL/GenBank/DDBJ databases">
        <title>Whole genome shotgun sequence of Brevibacillus reuszeri NBRC 15719.</title>
        <authorList>
            <person name="Hosoyama A."/>
            <person name="Uohara A."/>
            <person name="Ohji S."/>
            <person name="Ichikawa N."/>
        </authorList>
    </citation>
    <scope>NUCLEOTIDE SEQUENCE [LARGE SCALE GENOMIC DNA]</scope>
    <source>
        <strain evidence="1 4">NBRC 15719</strain>
    </source>
</reference>
<dbReference type="Proteomes" id="UP000036834">
    <property type="component" value="Unassembled WGS sequence"/>
</dbReference>
<keyword evidence="2" id="KW-0418">Kinase</keyword>
<proteinExistence type="predicted"/>
<comment type="caution">
    <text evidence="2">The sequence shown here is derived from an EMBL/GenBank/DDBJ whole genome shotgun (WGS) entry which is preliminary data.</text>
</comment>
<dbReference type="OrthoDB" id="9802385at2"/>
<evidence type="ECO:0000313" key="2">
    <source>
        <dbReference type="EMBL" id="KNB72298.1"/>
    </source>
</evidence>
<dbReference type="PANTHER" id="PTHR46246">
    <property type="entry name" value="GUANOSINE-3',5'-BIS(DIPHOSPHATE) 3'-PYROPHOSPHOHYDROLASE MESH1"/>
    <property type="match status" value="1"/>
</dbReference>
<dbReference type="GO" id="GO:0008893">
    <property type="term" value="F:guanosine-3',5'-bis(diphosphate) 3'-diphosphatase activity"/>
    <property type="evidence" value="ECO:0007669"/>
    <property type="project" value="TreeGrafter"/>
</dbReference>
<dbReference type="EMBL" id="BJON01000036">
    <property type="protein sequence ID" value="GED72878.1"/>
    <property type="molecule type" value="Genomic_DNA"/>
</dbReference>
<dbReference type="SUPFAM" id="SSF109604">
    <property type="entry name" value="HD-domain/PDEase-like"/>
    <property type="match status" value="1"/>
</dbReference>
<keyword evidence="2" id="KW-0808">Transferase</keyword>
<name>A0A0K9YUB9_9BACL</name>
<sequence>MNALEKAIVIATEAHAGQVDKGGSPYILHPLRIMLRMRTEDTMIAAVLHDVLEDTDVTVEDLKKAGISEAVIEGVVALTKQAGETYTDFIRRAKCNSIAKTVKLADLEDNCDLTRLSNPTEEDFQRVERYKRARSELLSNFSAST</sequence>
<accession>A0A0K9YUB9</accession>
<evidence type="ECO:0000313" key="1">
    <source>
        <dbReference type="EMBL" id="GED72878.1"/>
    </source>
</evidence>
<dbReference type="Proteomes" id="UP000319578">
    <property type="component" value="Unassembled WGS sequence"/>
</dbReference>
<dbReference type="PANTHER" id="PTHR46246:SF1">
    <property type="entry name" value="GUANOSINE-3',5'-BIS(DIPHOSPHATE) 3'-PYROPHOSPHOHYDROLASE MESH1"/>
    <property type="match status" value="1"/>
</dbReference>
<gene>
    <name evidence="2" type="ORF">ADS79_10400</name>
    <name evidence="1" type="ORF">BRE01_65800</name>
</gene>
<evidence type="ECO:0000313" key="3">
    <source>
        <dbReference type="Proteomes" id="UP000036834"/>
    </source>
</evidence>
<dbReference type="Pfam" id="PF13328">
    <property type="entry name" value="HD_4"/>
    <property type="match status" value="1"/>
</dbReference>
<dbReference type="RefSeq" id="WP_049738348.1">
    <property type="nucleotide sequence ID" value="NZ_BJON01000036.1"/>
</dbReference>
<reference evidence="2" key="2">
    <citation type="submission" date="2015-07" db="EMBL/GenBank/DDBJ databases">
        <title>MeaNS - Measles Nucleotide Surveillance Program.</title>
        <authorList>
            <person name="Tran T."/>
            <person name="Druce J."/>
        </authorList>
    </citation>
    <scope>NUCLEOTIDE SEQUENCE</scope>
    <source>
        <strain evidence="2">DSM 9887</strain>
    </source>
</reference>
<dbReference type="AlphaFoldDB" id="A0A0K9YUB9"/>
<organism evidence="2 3">
    <name type="scientific">Brevibacillus reuszeri</name>
    <dbReference type="NCBI Taxonomy" id="54915"/>
    <lineage>
        <taxon>Bacteria</taxon>
        <taxon>Bacillati</taxon>
        <taxon>Bacillota</taxon>
        <taxon>Bacilli</taxon>
        <taxon>Bacillales</taxon>
        <taxon>Paenibacillaceae</taxon>
        <taxon>Brevibacillus</taxon>
    </lineage>
</organism>
<dbReference type="EMBL" id="LGIQ01000007">
    <property type="protein sequence ID" value="KNB72298.1"/>
    <property type="molecule type" value="Genomic_DNA"/>
</dbReference>
<protein>
    <submittedName>
        <fullName evidence="2">GTP pyrophosphokinase</fullName>
    </submittedName>
</protein>
<dbReference type="GO" id="GO:0016301">
    <property type="term" value="F:kinase activity"/>
    <property type="evidence" value="ECO:0007669"/>
    <property type="project" value="UniProtKB-KW"/>
</dbReference>
<dbReference type="STRING" id="54915.ADS79_10400"/>
<dbReference type="InterPro" id="IPR052194">
    <property type="entry name" value="MESH1"/>
</dbReference>